<comment type="caution">
    <text evidence="3">Lacks conserved residue(s) required for the propagation of feature annotation.</text>
</comment>
<evidence type="ECO:0000313" key="7">
    <source>
        <dbReference type="EMBL" id="KAK7453167.1"/>
    </source>
</evidence>
<keyword evidence="8" id="KW-1185">Reference proteome</keyword>
<dbReference type="Proteomes" id="UP001519460">
    <property type="component" value="Unassembled WGS sequence"/>
</dbReference>
<dbReference type="InterPro" id="IPR016186">
    <property type="entry name" value="C-type_lectin-like/link_sf"/>
</dbReference>
<dbReference type="InterPro" id="IPR000859">
    <property type="entry name" value="CUB_dom"/>
</dbReference>
<evidence type="ECO:0000313" key="8">
    <source>
        <dbReference type="Proteomes" id="UP001519460"/>
    </source>
</evidence>
<feature type="domain" description="CUB" evidence="6">
    <location>
        <begin position="372"/>
        <end position="497"/>
    </location>
</feature>
<name>A0ABD0J2L5_9CAEN</name>
<organism evidence="7 8">
    <name type="scientific">Batillaria attramentaria</name>
    <dbReference type="NCBI Taxonomy" id="370345"/>
    <lineage>
        <taxon>Eukaryota</taxon>
        <taxon>Metazoa</taxon>
        <taxon>Spiralia</taxon>
        <taxon>Lophotrochozoa</taxon>
        <taxon>Mollusca</taxon>
        <taxon>Gastropoda</taxon>
        <taxon>Caenogastropoda</taxon>
        <taxon>Sorbeoconcha</taxon>
        <taxon>Cerithioidea</taxon>
        <taxon>Batillariidae</taxon>
        <taxon>Batillaria</taxon>
    </lineage>
</organism>
<keyword evidence="5" id="KW-0732">Signal</keyword>
<dbReference type="Gene3D" id="2.60.120.290">
    <property type="entry name" value="Spermadhesin, CUB domain"/>
    <property type="match status" value="1"/>
</dbReference>
<dbReference type="SUPFAM" id="SSF49854">
    <property type="entry name" value="Spermadhesin, CUB domain"/>
    <property type="match status" value="1"/>
</dbReference>
<evidence type="ECO:0000256" key="3">
    <source>
        <dbReference type="PROSITE-ProRule" id="PRU00059"/>
    </source>
</evidence>
<feature type="compositionally biased region" description="Polar residues" evidence="4">
    <location>
        <begin position="182"/>
        <end position="228"/>
    </location>
</feature>
<dbReference type="PROSITE" id="PS01180">
    <property type="entry name" value="CUB"/>
    <property type="match status" value="1"/>
</dbReference>
<dbReference type="InterPro" id="IPR016187">
    <property type="entry name" value="CTDL_fold"/>
</dbReference>
<accession>A0ABD0J2L5</accession>
<evidence type="ECO:0000259" key="6">
    <source>
        <dbReference type="PROSITE" id="PS01180"/>
    </source>
</evidence>
<evidence type="ECO:0000256" key="2">
    <source>
        <dbReference type="ARBA" id="ARBA00023157"/>
    </source>
</evidence>
<dbReference type="AlphaFoldDB" id="A0ABD0J2L5"/>
<dbReference type="SUPFAM" id="SSF56436">
    <property type="entry name" value="C-type lectin-like"/>
    <property type="match status" value="1"/>
</dbReference>
<sequence length="629" mass="70457">MRDSMPRETVFFHLLALVVVFIVLCTVSMGNGRIDTTDSHSDKNTSKCENITKCKSVTFLDNSGDDQNRSWQGVGFSTYFSTGNGSALMGDSPVTTSTLYHKFTSVAKEGTVSSQNDELIFWTPSPARDDNLNISNHEKPLGIRTTRNRKFSDRPQQELRSAEQKSPSTSLTLKGETVHTPRATSDVLQNTYSTRSQHSLNGPQDNIGLQNSQHNDPGVSSLSSTEATDSPHVVYKSVRLRSREISECLLLDGHMHIKASDLYIRAVLRSDDTMNAELGETEQNYFYCNITVSVPAGKTVKATIKTINTTLQLLSVRLTEGDRVLFDSIASNHARTNVVSFSRSVTLQITLVRFDVSAVVLMADMVAVTNITRSQLQLEHVSATSGFIQTPKTHLGFYPKNMDSWLRLEVPADHVVMLSVNEMDIDMTHKHSNDCKGDIFKLYLERNRSKTLLWELCHRELPAPIVLEAEFLHAHFISDSLENRETEKGARLTFTFHNVTARPSRVEPSGKWNCSVPFWADFRQHLPCNLVPDCVHSEDEMACPYTTDECGPGFIMAGGSCFIFLTHEKKISWEDAADECRKRDAYLAILHTEGEWEELTESLSVRNSKLDLEGTLIGLRSLESFAPDM</sequence>
<evidence type="ECO:0000256" key="1">
    <source>
        <dbReference type="ARBA" id="ARBA00022737"/>
    </source>
</evidence>
<feature type="chain" id="PRO_5044741357" description="CUB domain-containing protein" evidence="5">
    <location>
        <begin position="33"/>
        <end position="629"/>
    </location>
</feature>
<dbReference type="EMBL" id="JACVVK020000710">
    <property type="protein sequence ID" value="KAK7453167.1"/>
    <property type="molecule type" value="Genomic_DNA"/>
</dbReference>
<comment type="caution">
    <text evidence="7">The sequence shown here is derived from an EMBL/GenBank/DDBJ whole genome shotgun (WGS) entry which is preliminary data.</text>
</comment>
<evidence type="ECO:0000256" key="4">
    <source>
        <dbReference type="SAM" id="MobiDB-lite"/>
    </source>
</evidence>
<dbReference type="Pfam" id="PF00431">
    <property type="entry name" value="CUB"/>
    <property type="match status" value="1"/>
</dbReference>
<evidence type="ECO:0000256" key="5">
    <source>
        <dbReference type="SAM" id="SignalP"/>
    </source>
</evidence>
<feature type="compositionally biased region" description="Basic and acidic residues" evidence="4">
    <location>
        <begin position="127"/>
        <end position="141"/>
    </location>
</feature>
<dbReference type="Gene3D" id="3.10.100.10">
    <property type="entry name" value="Mannose-Binding Protein A, subunit A"/>
    <property type="match status" value="1"/>
</dbReference>
<protein>
    <recommendedName>
        <fullName evidence="6">CUB domain-containing protein</fullName>
    </recommendedName>
</protein>
<feature type="compositionally biased region" description="Basic and acidic residues" evidence="4">
    <location>
        <begin position="150"/>
        <end position="163"/>
    </location>
</feature>
<keyword evidence="1" id="KW-0677">Repeat</keyword>
<proteinExistence type="predicted"/>
<gene>
    <name evidence="7" type="ORF">BaRGS_00039650</name>
</gene>
<dbReference type="InterPro" id="IPR035914">
    <property type="entry name" value="Sperma_CUB_dom_sf"/>
</dbReference>
<reference evidence="7 8" key="1">
    <citation type="journal article" date="2023" name="Sci. Data">
        <title>Genome assembly of the Korean intertidal mud-creeper Batillaria attramentaria.</title>
        <authorList>
            <person name="Patra A.K."/>
            <person name="Ho P.T."/>
            <person name="Jun S."/>
            <person name="Lee S.J."/>
            <person name="Kim Y."/>
            <person name="Won Y.J."/>
        </authorList>
    </citation>
    <scope>NUCLEOTIDE SEQUENCE [LARGE SCALE GENOMIC DNA]</scope>
    <source>
        <strain evidence="7">Wonlab-2016</strain>
    </source>
</reference>
<dbReference type="PANTHER" id="PTHR24251">
    <property type="entry name" value="OVOCHYMASE-RELATED"/>
    <property type="match status" value="1"/>
</dbReference>
<feature type="signal peptide" evidence="5">
    <location>
        <begin position="1"/>
        <end position="32"/>
    </location>
</feature>
<keyword evidence="2" id="KW-1015">Disulfide bond</keyword>
<feature type="region of interest" description="Disordered" evidence="4">
    <location>
        <begin position="124"/>
        <end position="230"/>
    </location>
</feature>